<protein>
    <submittedName>
        <fullName evidence="1">Permease/subunit</fullName>
    </submittedName>
</protein>
<proteinExistence type="predicted"/>
<dbReference type="EMBL" id="LR031358">
    <property type="protein sequence ID" value="VDB97209.1"/>
    <property type="molecule type" value="Genomic_DNA"/>
</dbReference>
<evidence type="ECO:0000313" key="2">
    <source>
        <dbReference type="Proteomes" id="UP000294726"/>
    </source>
</evidence>
<gene>
    <name evidence="1" type="ORF">OENI_0213</name>
</gene>
<dbReference type="Proteomes" id="UP000294726">
    <property type="component" value="Chromosome"/>
</dbReference>
<reference evidence="1 2" key="1">
    <citation type="submission" date="2018-08" db="EMBL/GenBank/DDBJ databases">
        <authorList>
            <person name="Lorentzen P. G. S. M."/>
        </authorList>
    </citation>
    <scope>NUCLEOTIDE SEQUENCE [LARGE SCALE GENOMIC DNA]</scope>
    <source>
        <strain evidence="1 2">CRBO_1381</strain>
    </source>
</reference>
<evidence type="ECO:0000313" key="1">
    <source>
        <dbReference type="EMBL" id="VDB97209.1"/>
    </source>
</evidence>
<name>A0AAQ2UUN7_OENOE</name>
<sequence length="48" mass="6127">MTKKMSRNYILEYIYITKKESWQTYDFWSHFVWNNFIDWSSFTGLWFS</sequence>
<accession>A0AAQ2UUN7</accession>
<dbReference type="AlphaFoldDB" id="A0AAQ2UUN7"/>
<organism evidence="1 2">
    <name type="scientific">Oenococcus oeni</name>
    <name type="common">Leuconostoc oenos</name>
    <dbReference type="NCBI Taxonomy" id="1247"/>
    <lineage>
        <taxon>Bacteria</taxon>
        <taxon>Bacillati</taxon>
        <taxon>Bacillota</taxon>
        <taxon>Bacilli</taxon>
        <taxon>Lactobacillales</taxon>
        <taxon>Lactobacillaceae</taxon>
        <taxon>Oenococcus</taxon>
    </lineage>
</organism>